<protein>
    <recommendedName>
        <fullName evidence="4">Cyclin N-terminal domain-containing protein</fullName>
    </recommendedName>
</protein>
<dbReference type="InterPro" id="IPR036915">
    <property type="entry name" value="Cyclin-like_sf"/>
</dbReference>
<dbReference type="STRING" id="599839.J4HSV0"/>
<sequence length="422" mass="46436">MPECKGYIVGATTTAPSLSQWIFPVSALQNTPSRTTSSISQDTELYDRARGIEFLFRLGVSLQLPISAMYTAATWFHRFYMRFSMEDYHRQGSGRILSSDQYYNILVIRMSPHHVARIDIADIADDSKELEAYQTAILLTEEALLEALCFDFVVDSPHAELVDLFTTRRESNQFEECAWSMANDTARTPLCILYPPRIIAAACYILAQYVIEGPQSPSLDIRIASPAPSTSLPTPPSHKFVSPDASRFAVEFFAFNEVDLVNVAGSCLSSSIEVAYSISPADALTIMLEFYAAQDLQNIAAHLSSVASIPPPGNASSRQKLYSPSSGLASAHPHQAPVSRADSNQTPTSPPDGNTPNNLPSGSWKPLLGDLNVSGTYMVDTHVICSYLWDILNQEKEIFTPPNHHGIQEAVLGANRTKIYHI</sequence>
<dbReference type="SUPFAM" id="SSF47954">
    <property type="entry name" value="Cyclin-like"/>
    <property type="match status" value="2"/>
</dbReference>
<dbReference type="GO" id="GO:0006357">
    <property type="term" value="P:regulation of transcription by RNA polymerase II"/>
    <property type="evidence" value="ECO:0007669"/>
    <property type="project" value="InterPro"/>
</dbReference>
<dbReference type="HOGENOM" id="CLU_022000_4_0_1"/>
<dbReference type="Gene3D" id="1.10.472.10">
    <property type="entry name" value="Cyclin-like"/>
    <property type="match status" value="2"/>
</dbReference>
<dbReference type="GeneID" id="24094053"/>
<proteinExistence type="predicted"/>
<evidence type="ECO:0000313" key="3">
    <source>
        <dbReference type="Proteomes" id="UP000006352"/>
    </source>
</evidence>
<dbReference type="PANTHER" id="PTHR10026">
    <property type="entry name" value="CYCLIN"/>
    <property type="match status" value="1"/>
</dbReference>
<feature type="compositionally biased region" description="Polar residues" evidence="1">
    <location>
        <begin position="341"/>
        <end position="361"/>
    </location>
</feature>
<evidence type="ECO:0000256" key="1">
    <source>
        <dbReference type="SAM" id="MobiDB-lite"/>
    </source>
</evidence>
<dbReference type="OrthoDB" id="25002at2759"/>
<evidence type="ECO:0008006" key="4">
    <source>
        <dbReference type="Google" id="ProtNLM"/>
    </source>
</evidence>
<keyword evidence="3" id="KW-1185">Reference proteome</keyword>
<feature type="region of interest" description="Disordered" evidence="1">
    <location>
        <begin position="311"/>
        <end position="362"/>
    </location>
</feature>
<dbReference type="AlphaFoldDB" id="J4HSV0"/>
<evidence type="ECO:0000313" key="2">
    <source>
        <dbReference type="EMBL" id="CCL99142.1"/>
    </source>
</evidence>
<organism evidence="2 3">
    <name type="scientific">Fibroporia radiculosa</name>
    <dbReference type="NCBI Taxonomy" id="599839"/>
    <lineage>
        <taxon>Eukaryota</taxon>
        <taxon>Fungi</taxon>
        <taxon>Dikarya</taxon>
        <taxon>Basidiomycota</taxon>
        <taxon>Agaricomycotina</taxon>
        <taxon>Agaricomycetes</taxon>
        <taxon>Polyporales</taxon>
        <taxon>Fibroporiaceae</taxon>
        <taxon>Fibroporia</taxon>
    </lineage>
</organism>
<accession>J4HSV0</accession>
<dbReference type="Proteomes" id="UP000006352">
    <property type="component" value="Unassembled WGS sequence"/>
</dbReference>
<reference evidence="2 3" key="1">
    <citation type="journal article" date="2012" name="Appl. Environ. Microbiol.">
        <title>Short-read sequencing for genomic analysis of the brown rot fungus Fibroporia radiculosa.</title>
        <authorList>
            <person name="Tang J.D."/>
            <person name="Perkins A.D."/>
            <person name="Sonstegard T.S."/>
            <person name="Schroeder S.G."/>
            <person name="Burgess S.C."/>
            <person name="Diehl S.V."/>
        </authorList>
    </citation>
    <scope>NUCLEOTIDE SEQUENCE [LARGE SCALE GENOMIC DNA]</scope>
    <source>
        <strain evidence="2 3">TFFH 294</strain>
    </source>
</reference>
<dbReference type="InParanoid" id="J4HSV0"/>
<feature type="compositionally biased region" description="Polar residues" evidence="1">
    <location>
        <begin position="314"/>
        <end position="328"/>
    </location>
</feature>
<dbReference type="InterPro" id="IPR043198">
    <property type="entry name" value="Cyclin/Ssn8"/>
</dbReference>
<dbReference type="CDD" id="cd20546">
    <property type="entry name" value="CYCLIN_SpCG1C_ScCTK2-like_rpt2"/>
    <property type="match status" value="1"/>
</dbReference>
<dbReference type="RefSeq" id="XP_012178425.1">
    <property type="nucleotide sequence ID" value="XM_012323035.1"/>
</dbReference>
<gene>
    <name evidence="2" type="ORF">FIBRA_01157</name>
</gene>
<name>J4HSV0_9APHY</name>
<dbReference type="EMBL" id="HE796917">
    <property type="protein sequence ID" value="CCL99142.1"/>
    <property type="molecule type" value="Genomic_DNA"/>
</dbReference>
<dbReference type="GO" id="GO:0016538">
    <property type="term" value="F:cyclin-dependent protein serine/threonine kinase regulator activity"/>
    <property type="evidence" value="ECO:0007669"/>
    <property type="project" value="InterPro"/>
</dbReference>